<dbReference type="GO" id="GO:0016787">
    <property type="term" value="F:hydrolase activity"/>
    <property type="evidence" value="ECO:0007669"/>
    <property type="project" value="UniProtKB-KW"/>
</dbReference>
<comment type="similarity">
    <text evidence="1">Belongs to the isochorismatase family.</text>
</comment>
<protein>
    <submittedName>
        <fullName evidence="4">Nicotinamidase</fullName>
    </submittedName>
</protein>
<name>A0A2T5G4I1_9BACL</name>
<organism evidence="4 5">
    <name type="scientific">Brockia lithotrophica</name>
    <dbReference type="NCBI Taxonomy" id="933949"/>
    <lineage>
        <taxon>Bacteria</taxon>
        <taxon>Bacillati</taxon>
        <taxon>Bacillota</taxon>
        <taxon>Bacilli</taxon>
        <taxon>Bacillales</taxon>
        <taxon>Bacillales Family X. Incertae Sedis</taxon>
        <taxon>Brockia</taxon>
    </lineage>
</organism>
<gene>
    <name evidence="4" type="ORF">BLITH_0503</name>
</gene>
<accession>A0A2T5G4I1</accession>
<evidence type="ECO:0000256" key="2">
    <source>
        <dbReference type="ARBA" id="ARBA00022801"/>
    </source>
</evidence>
<evidence type="ECO:0000313" key="5">
    <source>
        <dbReference type="Proteomes" id="UP000244016"/>
    </source>
</evidence>
<evidence type="ECO:0000256" key="1">
    <source>
        <dbReference type="ARBA" id="ARBA00006336"/>
    </source>
</evidence>
<dbReference type="PANTHER" id="PTHR43540">
    <property type="entry name" value="PEROXYUREIDOACRYLATE/UREIDOACRYLATE AMIDOHYDROLASE-RELATED"/>
    <property type="match status" value="1"/>
</dbReference>
<reference evidence="4 5" key="1">
    <citation type="submission" date="2017-08" db="EMBL/GenBank/DDBJ databases">
        <title>Burning lignite coal seam in the remote Altai Mountains harbors a hydrogen-driven thermophilic microbial community.</title>
        <authorList>
            <person name="Kadnikov V.V."/>
            <person name="Mardanov A.V."/>
            <person name="Ivasenko D."/>
            <person name="Beletsky A.V."/>
            <person name="Karnachuk O.V."/>
            <person name="Ravin N.V."/>
        </authorList>
    </citation>
    <scope>NUCLEOTIDE SEQUENCE [LARGE SCALE GENOMIC DNA]</scope>
    <source>
        <strain evidence="4">AL31</strain>
    </source>
</reference>
<proteinExistence type="inferred from homology"/>
<comment type="caution">
    <text evidence="4">The sequence shown here is derived from an EMBL/GenBank/DDBJ whole genome shotgun (WGS) entry which is preliminary data.</text>
</comment>
<dbReference type="Pfam" id="PF00857">
    <property type="entry name" value="Isochorismatase"/>
    <property type="match status" value="1"/>
</dbReference>
<dbReference type="Proteomes" id="UP000244016">
    <property type="component" value="Unassembled WGS sequence"/>
</dbReference>
<keyword evidence="2" id="KW-0378">Hydrolase</keyword>
<dbReference type="CDD" id="cd00431">
    <property type="entry name" value="cysteine_hydrolases"/>
    <property type="match status" value="1"/>
</dbReference>
<dbReference type="SUPFAM" id="SSF52499">
    <property type="entry name" value="Isochorismatase-like hydrolases"/>
    <property type="match status" value="1"/>
</dbReference>
<dbReference type="InterPro" id="IPR050272">
    <property type="entry name" value="Isochorismatase-like_hydrls"/>
</dbReference>
<dbReference type="AlphaFoldDB" id="A0A2T5G4I1"/>
<dbReference type="PANTHER" id="PTHR43540:SF10">
    <property type="entry name" value="ISOCHORISMATASE"/>
    <property type="match status" value="1"/>
</dbReference>
<evidence type="ECO:0000313" key="4">
    <source>
        <dbReference type="EMBL" id="PTQ51073.1"/>
    </source>
</evidence>
<feature type="domain" description="Isochorismatase-like" evidence="3">
    <location>
        <begin position="5"/>
        <end position="173"/>
    </location>
</feature>
<dbReference type="EMBL" id="PEBW01000007">
    <property type="protein sequence ID" value="PTQ51073.1"/>
    <property type="molecule type" value="Genomic_DNA"/>
</dbReference>
<dbReference type="InterPro" id="IPR036380">
    <property type="entry name" value="Isochorismatase-like_sf"/>
</dbReference>
<evidence type="ECO:0000259" key="3">
    <source>
        <dbReference type="Pfam" id="PF00857"/>
    </source>
</evidence>
<sequence>MSRRALVVVDYLNDFAHSEGALTAGAPAQAIDEAVRKVVEEFHRVGDVVVFASDAHTPDDPEFALWPPHAVKGTWGQEIYGRTGELARSLRGRKGVYFVDKTKYDAFYGTGLEGILRAEGVDSVYLAGINTSICVMATAQGAYFRGFRVYVLRDAVADMSREAHDFALRHMEAIYRADLVDSRTF</sequence>
<dbReference type="Gene3D" id="3.40.50.850">
    <property type="entry name" value="Isochorismatase-like"/>
    <property type="match status" value="1"/>
</dbReference>
<dbReference type="InterPro" id="IPR000868">
    <property type="entry name" value="Isochorismatase-like_dom"/>
</dbReference>